<reference evidence="4" key="1">
    <citation type="submission" date="2025-08" db="UniProtKB">
        <authorList>
            <consortium name="RefSeq"/>
        </authorList>
    </citation>
    <scope>IDENTIFICATION</scope>
    <source>
        <strain evidence="4">11010-0011.00</strain>
        <tissue evidence="4">Whole body</tissue>
    </source>
</reference>
<feature type="region of interest" description="Disordered" evidence="1">
    <location>
        <begin position="142"/>
        <end position="166"/>
    </location>
</feature>
<evidence type="ECO:0000313" key="3">
    <source>
        <dbReference type="Proteomes" id="UP000504634"/>
    </source>
</evidence>
<dbReference type="GeneID" id="115624922"/>
<feature type="compositionally biased region" description="Polar residues" evidence="1">
    <location>
        <begin position="84"/>
        <end position="100"/>
    </location>
</feature>
<accession>A0A6J2TKT6</accession>
<organism evidence="3 4">
    <name type="scientific">Drosophila lebanonensis</name>
    <name type="common">Fruit fly</name>
    <name type="synonym">Scaptodrosophila lebanonensis</name>
    <dbReference type="NCBI Taxonomy" id="7225"/>
    <lineage>
        <taxon>Eukaryota</taxon>
        <taxon>Metazoa</taxon>
        <taxon>Ecdysozoa</taxon>
        <taxon>Arthropoda</taxon>
        <taxon>Hexapoda</taxon>
        <taxon>Insecta</taxon>
        <taxon>Pterygota</taxon>
        <taxon>Neoptera</taxon>
        <taxon>Endopterygota</taxon>
        <taxon>Diptera</taxon>
        <taxon>Brachycera</taxon>
        <taxon>Muscomorpha</taxon>
        <taxon>Ephydroidea</taxon>
        <taxon>Drosophilidae</taxon>
        <taxon>Scaptodrosophila</taxon>
    </lineage>
</organism>
<feature type="signal peptide" evidence="2">
    <location>
        <begin position="1"/>
        <end position="20"/>
    </location>
</feature>
<protein>
    <submittedName>
        <fullName evidence="4">Uncharacterized protein LOC115624922</fullName>
    </submittedName>
</protein>
<proteinExistence type="predicted"/>
<dbReference type="RefSeq" id="XP_030375632.1">
    <property type="nucleotide sequence ID" value="XM_030519772.1"/>
</dbReference>
<feature type="chain" id="PRO_5027005986" evidence="2">
    <location>
        <begin position="21"/>
        <end position="290"/>
    </location>
</feature>
<keyword evidence="3" id="KW-1185">Reference proteome</keyword>
<evidence type="ECO:0000256" key="2">
    <source>
        <dbReference type="SAM" id="SignalP"/>
    </source>
</evidence>
<sequence>MLKELGIYLALLACMAAGEAAVLRKEQPTTVVTTLEETTGKAEEAAMDSTTIAPKFHRVPLSRDEQASIQIGLATVEPSKPDSAPTQHTSNIGNHNSPQQKSAKLLLLSTPPKRFIEVEQQVEEQDEADDNVRGGTMATATSEATTMGSVDSEETTISSTTEPETTEMGDIKTTKLFAINATSLPDTPAPTVAVALAKDNTTIAIAEQPQDARGNNVAVAVTLVEDEPEAEYVLLNGADVLVDEEGHEVHLGSFTHIGSDEHLQPVVHSIEIVPTSFDDPLLVDYVHALV</sequence>
<evidence type="ECO:0000313" key="4">
    <source>
        <dbReference type="RefSeq" id="XP_030375632.1"/>
    </source>
</evidence>
<feature type="compositionally biased region" description="Low complexity" evidence="1">
    <location>
        <begin position="142"/>
        <end position="163"/>
    </location>
</feature>
<dbReference type="Proteomes" id="UP000504634">
    <property type="component" value="Unplaced"/>
</dbReference>
<dbReference type="AlphaFoldDB" id="A0A6J2TKT6"/>
<name>A0A6J2TKT6_DROLE</name>
<gene>
    <name evidence="4" type="primary">LOC115624922</name>
</gene>
<keyword evidence="2" id="KW-0732">Signal</keyword>
<evidence type="ECO:0000256" key="1">
    <source>
        <dbReference type="SAM" id="MobiDB-lite"/>
    </source>
</evidence>
<dbReference type="OrthoDB" id="8001018at2759"/>
<feature type="region of interest" description="Disordered" evidence="1">
    <location>
        <begin position="77"/>
        <end position="100"/>
    </location>
</feature>